<feature type="transmembrane region" description="Helical" evidence="1">
    <location>
        <begin position="421"/>
        <end position="441"/>
    </location>
</feature>
<dbReference type="Proteomes" id="UP000231466">
    <property type="component" value="Unassembled WGS sequence"/>
</dbReference>
<feature type="transmembrane region" description="Helical" evidence="1">
    <location>
        <begin position="101"/>
        <end position="121"/>
    </location>
</feature>
<protein>
    <recommendedName>
        <fullName evidence="4">TrbL/VirB6 plasmid conjugal transfer protein</fullName>
    </recommendedName>
</protein>
<evidence type="ECO:0000313" key="2">
    <source>
        <dbReference type="EMBL" id="PIR97957.1"/>
    </source>
</evidence>
<feature type="transmembrane region" description="Helical" evidence="1">
    <location>
        <begin position="503"/>
        <end position="528"/>
    </location>
</feature>
<evidence type="ECO:0000256" key="1">
    <source>
        <dbReference type="SAM" id="Phobius"/>
    </source>
</evidence>
<keyword evidence="1" id="KW-0472">Membrane</keyword>
<dbReference type="EMBL" id="PFAH01000007">
    <property type="protein sequence ID" value="PIR97957.1"/>
    <property type="molecule type" value="Genomic_DNA"/>
</dbReference>
<keyword evidence="1" id="KW-0812">Transmembrane</keyword>
<feature type="transmembrane region" description="Helical" evidence="1">
    <location>
        <begin position="396"/>
        <end position="415"/>
    </location>
</feature>
<dbReference type="AlphaFoldDB" id="A0A2H0VFS3"/>
<reference evidence="3" key="1">
    <citation type="submission" date="2017-09" db="EMBL/GenBank/DDBJ databases">
        <title>Depth-based differentiation of microbial function through sediment-hosted aquifers and enrichment of novel symbionts in the deep terrestrial subsurface.</title>
        <authorList>
            <person name="Probst A.J."/>
            <person name="Ladd B."/>
            <person name="Jarett J.K."/>
            <person name="Geller-Mcgrath D.E."/>
            <person name="Sieber C.M.K."/>
            <person name="Emerson J.B."/>
            <person name="Anantharaman K."/>
            <person name="Thomas B.C."/>
            <person name="Malmstrom R."/>
            <person name="Stieglmeier M."/>
            <person name="Klingl A."/>
            <person name="Woyke T."/>
            <person name="Ryan C.M."/>
            <person name="Banfield J.F."/>
        </authorList>
    </citation>
    <scope>NUCLEOTIDE SEQUENCE [LARGE SCALE GENOMIC DNA]</scope>
</reference>
<accession>A0A2H0VFS3</accession>
<name>A0A2H0VFS3_9BACT</name>
<feature type="transmembrane region" description="Helical" evidence="1">
    <location>
        <begin position="462"/>
        <end position="483"/>
    </location>
</feature>
<feature type="transmembrane region" description="Helical" evidence="1">
    <location>
        <begin position="141"/>
        <end position="160"/>
    </location>
</feature>
<feature type="transmembrane region" description="Helical" evidence="1">
    <location>
        <begin position="58"/>
        <end position="81"/>
    </location>
</feature>
<keyword evidence="1" id="KW-1133">Transmembrane helix</keyword>
<proteinExistence type="predicted"/>
<evidence type="ECO:0008006" key="4">
    <source>
        <dbReference type="Google" id="ProtNLM"/>
    </source>
</evidence>
<evidence type="ECO:0000313" key="3">
    <source>
        <dbReference type="Proteomes" id="UP000231466"/>
    </source>
</evidence>
<comment type="caution">
    <text evidence="2">The sequence shown here is derived from an EMBL/GenBank/DDBJ whole genome shotgun (WGS) entry which is preliminary data.</text>
</comment>
<sequence>MREFRKHILKALSTLVVLLVVGVNVEHALAKTWWNPLDWPSLIGGKLSQMAADIAEGIARLISGVLDIVAGIFYQLASIAVETSVQTNQLLPRSEIIKEGLDITLTITNMGLIVGVIVYAFAVITKADWIVDVKKQAPKFIATLILIQFSYFITMHLIVVPSNGLTDLMHQATNYTPESFRGTFNPNIDINPAVQQQVAMAKIAGGNSDITVPDIENYFLFREEGMTAIKESLDAYNNDGLMEGTVVTEAQKQAVARSFIDASLSFGGIFEKILGSDGDAATYIFTRAPDWLVDSFKDKVDETLGASGAPYKDLNGDIFETSSTKAIFVGNVLAPAFVEKVNERFSGCVDVSGEDYLGAFINYLNEGPCDQLMEVYVAINQELPPLDRITIAFAEVLFKTIFVFLGVISLLAIAALLYVRYVAISILIIVFPFVWIAWIFPKISSFGGGSLWSKWWTEFVRWVIFGPVMMFFLFLAVKLATTVDTPLYSPSAEDLAGFAGKSSLAITGAAVGQLLVVLGFLIGGLFAANKMGVKGSQMFYNAAQQGAKQIATRGSMAMARLTAGTTTRVVGLGVRTAGLAADPLIRAGGRGVAGAAARRYQQGGGGVLNTLMYRGGLRASSTRPVSAVGRSLERLGRARGLEQRQHFVVGQNGQRMNNWNVRVDANGNRTIRERVGNQWLDRTDQDLQNAGGRISSQRRLRVSPHIGQRLQNIYRDPAHVDRAAQEVADSWRSPFNVFGEAWRGGAGGVMRGFGINRRR</sequence>
<gene>
    <name evidence="2" type="ORF">COT89_01745</name>
</gene>
<organism evidence="2 3">
    <name type="scientific">Candidatus Colwellbacteria bacterium CG10_big_fil_rev_8_21_14_0_10_42_22</name>
    <dbReference type="NCBI Taxonomy" id="1974540"/>
    <lineage>
        <taxon>Bacteria</taxon>
        <taxon>Candidatus Colwelliibacteriota</taxon>
    </lineage>
</organism>